<evidence type="ECO:0000256" key="6">
    <source>
        <dbReference type="ARBA" id="ARBA00022902"/>
    </source>
</evidence>
<keyword evidence="14" id="KW-1185">Reference proteome</keyword>
<protein>
    <recommendedName>
        <fullName evidence="10">Dynein axonemal assembly factor 4</fullName>
    </recommendedName>
</protein>
<evidence type="ECO:0000256" key="7">
    <source>
        <dbReference type="ARBA" id="ARBA00023242"/>
    </source>
</evidence>
<evidence type="ECO:0000313" key="13">
    <source>
        <dbReference type="EMBL" id="KAL2918355.1"/>
    </source>
</evidence>
<evidence type="ECO:0000313" key="14">
    <source>
        <dbReference type="Proteomes" id="UP001527925"/>
    </source>
</evidence>
<dbReference type="PROSITE" id="PS51203">
    <property type="entry name" value="CS"/>
    <property type="match status" value="1"/>
</dbReference>
<dbReference type="Proteomes" id="UP001527925">
    <property type="component" value="Unassembled WGS sequence"/>
</dbReference>
<evidence type="ECO:0000256" key="4">
    <source>
        <dbReference type="ARBA" id="ARBA00022737"/>
    </source>
</evidence>
<keyword evidence="3" id="KW-0963">Cytoplasm</keyword>
<proteinExistence type="predicted"/>
<evidence type="ECO:0000256" key="3">
    <source>
        <dbReference type="ARBA" id="ARBA00022490"/>
    </source>
</evidence>
<evidence type="ECO:0000256" key="5">
    <source>
        <dbReference type="ARBA" id="ARBA00022803"/>
    </source>
</evidence>
<dbReference type="EMBL" id="JADGIZ020000007">
    <property type="protein sequence ID" value="KAL2918355.1"/>
    <property type="molecule type" value="Genomic_DNA"/>
</dbReference>
<evidence type="ECO:0000256" key="1">
    <source>
        <dbReference type="ARBA" id="ARBA00004123"/>
    </source>
</evidence>
<feature type="compositionally biased region" description="Gly residues" evidence="11">
    <location>
        <begin position="191"/>
        <end position="203"/>
    </location>
</feature>
<dbReference type="InterPro" id="IPR007052">
    <property type="entry name" value="CS_dom"/>
</dbReference>
<comment type="caution">
    <text evidence="13">The sequence shown here is derived from an EMBL/GenBank/DDBJ whole genome shotgun (WGS) entry which is preliminary data.</text>
</comment>
<sequence>MPIVVKEFEATQTDQSVFVTVPLRGASSAKTDVYCNDVYIKVSFPPYFFELDLAHAIDPHASVATVRPDAVTFELVKAVPGEWSEIRFTGESPKALRDRRREAEERYRVQMEERRKARTVEKREQERDLVRRQIDVEREKRERVEAIKRAELEAGRGDVLSWAQATLQRERERAREARIVECVEDADGGGDGDGSEHGVGGGRASADKKHQSEIQTERTDSAIFADDDAVQDTRDTDDLDKAADDDDDEACDDDIDVETIRARVRAQLKVRVRPAPRQSQDITVSFTRRGLIPTSTARESEDEKWRIRIKLAQEVQKAQGKQGTSNAPLDESNRVSYTKAVFLRDKAVEFFKQGSTESALNAFSAAIELDLVNAELFVNRAACHLKLGDAASCIADCTTSLSLVAKEEELIKEQSGAVSEVESEPINDLAGSATPRVLTGAALRRQTRAKALSRRGAAKATLLNDLRGAAIDFRDALAQDPLNQGLRRDAEELCERLGLDINDPECFK</sequence>
<keyword evidence="5" id="KW-0802">TPR repeat</keyword>
<keyword evidence="8" id="KW-0966">Cell projection</keyword>
<reference evidence="13 14" key="1">
    <citation type="submission" date="2023-09" db="EMBL/GenBank/DDBJ databases">
        <title>Pangenome analysis of Batrachochytrium dendrobatidis and related Chytrids.</title>
        <authorList>
            <person name="Yacoub M.N."/>
            <person name="Stajich J.E."/>
            <person name="James T.Y."/>
        </authorList>
    </citation>
    <scope>NUCLEOTIDE SEQUENCE [LARGE SCALE GENOMIC DNA]</scope>
    <source>
        <strain evidence="13 14">JEL0888</strain>
    </source>
</reference>
<gene>
    <name evidence="13" type="ORF">HK105_202282</name>
</gene>
<dbReference type="Pfam" id="PF04969">
    <property type="entry name" value="CS"/>
    <property type="match status" value="1"/>
</dbReference>
<dbReference type="InterPro" id="IPR037894">
    <property type="entry name" value="CS_DYX1C1"/>
</dbReference>
<dbReference type="InterPro" id="IPR008978">
    <property type="entry name" value="HSP20-like_chaperone"/>
</dbReference>
<keyword evidence="6" id="KW-0524">Neurogenesis</keyword>
<dbReference type="PANTHER" id="PTHR46492:SF1">
    <property type="entry name" value="DYNEIN AXONEMAL ASSEMBLY FACTOR 4"/>
    <property type="match status" value="1"/>
</dbReference>
<feature type="compositionally biased region" description="Acidic residues" evidence="11">
    <location>
        <begin position="243"/>
        <end position="252"/>
    </location>
</feature>
<dbReference type="PANTHER" id="PTHR46492">
    <property type="entry name" value="DYNEIN ASSEMBLY FACTOR 4, AXONEMAL"/>
    <property type="match status" value="1"/>
</dbReference>
<evidence type="ECO:0000256" key="9">
    <source>
        <dbReference type="ARBA" id="ARBA00024190"/>
    </source>
</evidence>
<feature type="compositionally biased region" description="Basic and acidic residues" evidence="11">
    <location>
        <begin position="205"/>
        <end position="220"/>
    </location>
</feature>
<feature type="domain" description="CS" evidence="12">
    <location>
        <begin position="3"/>
        <end position="87"/>
    </location>
</feature>
<keyword evidence="7" id="KW-0539">Nucleus</keyword>
<evidence type="ECO:0000256" key="11">
    <source>
        <dbReference type="SAM" id="MobiDB-lite"/>
    </source>
</evidence>
<name>A0ABR4NFQ8_9FUNG</name>
<dbReference type="Gene3D" id="2.60.40.790">
    <property type="match status" value="1"/>
</dbReference>
<dbReference type="InterPro" id="IPR019734">
    <property type="entry name" value="TPR_rpt"/>
</dbReference>
<organism evidence="13 14">
    <name type="scientific">Polyrhizophydium stewartii</name>
    <dbReference type="NCBI Taxonomy" id="2732419"/>
    <lineage>
        <taxon>Eukaryota</taxon>
        <taxon>Fungi</taxon>
        <taxon>Fungi incertae sedis</taxon>
        <taxon>Chytridiomycota</taxon>
        <taxon>Chytridiomycota incertae sedis</taxon>
        <taxon>Chytridiomycetes</taxon>
        <taxon>Rhizophydiales</taxon>
        <taxon>Rhizophydiales incertae sedis</taxon>
        <taxon>Polyrhizophydium</taxon>
    </lineage>
</organism>
<dbReference type="SUPFAM" id="SSF49764">
    <property type="entry name" value="HSP20-like chaperones"/>
    <property type="match status" value="1"/>
</dbReference>
<evidence type="ECO:0000256" key="10">
    <source>
        <dbReference type="ARBA" id="ARBA00024430"/>
    </source>
</evidence>
<dbReference type="InterPro" id="IPR011990">
    <property type="entry name" value="TPR-like_helical_dom_sf"/>
</dbReference>
<feature type="region of interest" description="Disordered" evidence="11">
    <location>
        <begin position="182"/>
        <end position="252"/>
    </location>
</feature>
<dbReference type="SUPFAM" id="SSF48452">
    <property type="entry name" value="TPR-like"/>
    <property type="match status" value="1"/>
</dbReference>
<comment type="subcellular location">
    <subcellularLocation>
        <location evidence="2">Cell projection</location>
        <location evidence="2">Neuron projection</location>
    </subcellularLocation>
    <subcellularLocation>
        <location evidence="9">Dynein axonemal particle</location>
    </subcellularLocation>
    <subcellularLocation>
        <location evidence="1">Nucleus</location>
    </subcellularLocation>
</comment>
<dbReference type="SMART" id="SM00028">
    <property type="entry name" value="TPR"/>
    <property type="match status" value="3"/>
</dbReference>
<evidence type="ECO:0000259" key="12">
    <source>
        <dbReference type="PROSITE" id="PS51203"/>
    </source>
</evidence>
<dbReference type="InterPro" id="IPR052004">
    <property type="entry name" value="Dynein_assembly_factor_4"/>
</dbReference>
<dbReference type="Gene3D" id="1.25.40.10">
    <property type="entry name" value="Tetratricopeptide repeat domain"/>
    <property type="match status" value="1"/>
</dbReference>
<evidence type="ECO:0000256" key="2">
    <source>
        <dbReference type="ARBA" id="ARBA00004487"/>
    </source>
</evidence>
<keyword evidence="4" id="KW-0677">Repeat</keyword>
<dbReference type="CDD" id="cd06469">
    <property type="entry name" value="p23_DYX1C1_like"/>
    <property type="match status" value="1"/>
</dbReference>
<feature type="compositionally biased region" description="Basic and acidic residues" evidence="11">
    <location>
        <begin position="231"/>
        <end position="242"/>
    </location>
</feature>
<evidence type="ECO:0000256" key="8">
    <source>
        <dbReference type="ARBA" id="ARBA00023273"/>
    </source>
</evidence>
<accession>A0ABR4NFQ8</accession>